<organism evidence="2 3">
    <name type="scientific">Apiospora marii</name>
    <dbReference type="NCBI Taxonomy" id="335849"/>
    <lineage>
        <taxon>Eukaryota</taxon>
        <taxon>Fungi</taxon>
        <taxon>Dikarya</taxon>
        <taxon>Ascomycota</taxon>
        <taxon>Pezizomycotina</taxon>
        <taxon>Sordariomycetes</taxon>
        <taxon>Xylariomycetidae</taxon>
        <taxon>Amphisphaeriales</taxon>
        <taxon>Apiosporaceae</taxon>
        <taxon>Apiospora</taxon>
    </lineage>
</organism>
<sequence length="214" mass="23833">MSSTIRQQWSKLSAQQQAAIKNLHAEFRERTQCSPAQPCLTDLMMEAFSWDASRKPPIPIISHPDLDLSLDNLLASSQEARSPKRVKLSESEGGEAEEGPPSHDLPNDNEAPAPASSHQGVTNPEAMAQHIVAREASNAEHYKKQNMDILVFLVRKYLYNADRVIPWSPEDDGQPRVSFSDIKPPKNSGGYLDQCIGLLNELKSAYENKKRGRS</sequence>
<proteinExistence type="predicted"/>
<evidence type="ECO:0000313" key="3">
    <source>
        <dbReference type="Proteomes" id="UP001396898"/>
    </source>
</evidence>
<evidence type="ECO:0000313" key="2">
    <source>
        <dbReference type="EMBL" id="KAK8037093.1"/>
    </source>
</evidence>
<keyword evidence="3" id="KW-1185">Reference proteome</keyword>
<reference evidence="2 3" key="1">
    <citation type="submission" date="2023-01" db="EMBL/GenBank/DDBJ databases">
        <title>Analysis of 21 Apiospora genomes using comparative genomics revels a genus with tremendous synthesis potential of carbohydrate active enzymes and secondary metabolites.</title>
        <authorList>
            <person name="Sorensen T."/>
        </authorList>
    </citation>
    <scope>NUCLEOTIDE SEQUENCE [LARGE SCALE GENOMIC DNA]</scope>
    <source>
        <strain evidence="2 3">CBS 20057</strain>
    </source>
</reference>
<accession>A0ABR1SRZ7</accession>
<comment type="caution">
    <text evidence="2">The sequence shown here is derived from an EMBL/GenBank/DDBJ whole genome shotgun (WGS) entry which is preliminary data.</text>
</comment>
<dbReference type="EMBL" id="JAQQWI010000003">
    <property type="protein sequence ID" value="KAK8037093.1"/>
    <property type="molecule type" value="Genomic_DNA"/>
</dbReference>
<protein>
    <submittedName>
        <fullName evidence="2">Uncharacterized protein</fullName>
    </submittedName>
</protein>
<evidence type="ECO:0000256" key="1">
    <source>
        <dbReference type="SAM" id="MobiDB-lite"/>
    </source>
</evidence>
<name>A0ABR1SRZ7_9PEZI</name>
<dbReference type="Proteomes" id="UP001396898">
    <property type="component" value="Unassembled WGS sequence"/>
</dbReference>
<feature type="region of interest" description="Disordered" evidence="1">
    <location>
        <begin position="79"/>
        <end position="121"/>
    </location>
</feature>
<gene>
    <name evidence="2" type="ORF">PG991_001407</name>
</gene>
<feature type="region of interest" description="Disordered" evidence="1">
    <location>
        <begin position="168"/>
        <end position="190"/>
    </location>
</feature>